<keyword evidence="2" id="KW-1185">Reference proteome</keyword>
<dbReference type="Proteomes" id="UP000789920">
    <property type="component" value="Unassembled WGS sequence"/>
</dbReference>
<accession>A0ACA9N3F8</accession>
<protein>
    <submittedName>
        <fullName evidence="1">4581_t:CDS:1</fullName>
    </submittedName>
</protein>
<organism evidence="1 2">
    <name type="scientific">Racocetra persica</name>
    <dbReference type="NCBI Taxonomy" id="160502"/>
    <lineage>
        <taxon>Eukaryota</taxon>
        <taxon>Fungi</taxon>
        <taxon>Fungi incertae sedis</taxon>
        <taxon>Mucoromycota</taxon>
        <taxon>Glomeromycotina</taxon>
        <taxon>Glomeromycetes</taxon>
        <taxon>Diversisporales</taxon>
        <taxon>Gigasporaceae</taxon>
        <taxon>Racocetra</taxon>
    </lineage>
</organism>
<gene>
    <name evidence="1" type="ORF">RPERSI_LOCUS6959</name>
</gene>
<reference evidence="1" key="1">
    <citation type="submission" date="2021-06" db="EMBL/GenBank/DDBJ databases">
        <authorList>
            <person name="Kallberg Y."/>
            <person name="Tangrot J."/>
            <person name="Rosling A."/>
        </authorList>
    </citation>
    <scope>NUCLEOTIDE SEQUENCE</scope>
    <source>
        <strain evidence="1">MA461A</strain>
    </source>
</reference>
<dbReference type="EMBL" id="CAJVQC010011445">
    <property type="protein sequence ID" value="CAG8627357.1"/>
    <property type="molecule type" value="Genomic_DNA"/>
</dbReference>
<evidence type="ECO:0000313" key="2">
    <source>
        <dbReference type="Proteomes" id="UP000789920"/>
    </source>
</evidence>
<comment type="caution">
    <text evidence="1">The sequence shown here is derived from an EMBL/GenBank/DDBJ whole genome shotgun (WGS) entry which is preliminary data.</text>
</comment>
<proteinExistence type="predicted"/>
<name>A0ACA9N3F8_9GLOM</name>
<feature type="non-terminal residue" evidence="1">
    <location>
        <position position="1"/>
    </location>
</feature>
<evidence type="ECO:0000313" key="1">
    <source>
        <dbReference type="EMBL" id="CAG8627357.1"/>
    </source>
</evidence>
<sequence>DDSVGERNIAVNKAGAKLKSTTDQNECITAVRTVTLYRVREVVRNGIGVKKMEMYDQAKEIALRVEVELKG</sequence>